<feature type="region of interest" description="Disordered" evidence="1">
    <location>
        <begin position="176"/>
        <end position="210"/>
    </location>
</feature>
<reference evidence="3" key="1">
    <citation type="journal article" date="2023" name="Int. J. Syst. Evol. Microbiol.">
        <title>Mesoterricola silvestris gen. nov., sp. nov., Mesoterricola sediminis sp. nov., Geothrix oryzae sp. nov., Geothrix edaphica sp. nov., Geothrix rubra sp. nov., and Geothrix limicola sp. nov., six novel members of Acidobacteriota isolated from soils.</title>
        <authorList>
            <person name="Itoh H."/>
            <person name="Sugisawa Y."/>
            <person name="Mise K."/>
            <person name="Xu Z."/>
            <person name="Kuniyasu M."/>
            <person name="Ushijima N."/>
            <person name="Kawano K."/>
            <person name="Kobayashi E."/>
            <person name="Shiratori Y."/>
            <person name="Masuda Y."/>
            <person name="Senoo K."/>
        </authorList>
    </citation>
    <scope>NUCLEOTIDE SEQUENCE</scope>
    <source>
        <strain evidence="3">W786</strain>
    </source>
</reference>
<dbReference type="EMBL" id="AP027081">
    <property type="protein sequence ID" value="BDU75800.1"/>
    <property type="molecule type" value="Genomic_DNA"/>
</dbReference>
<dbReference type="AlphaFoldDB" id="A0AA48KC81"/>
<feature type="domain" description="DNA topoisomerase type IA zn finger" evidence="2">
    <location>
        <begin position="104"/>
        <end position="135"/>
    </location>
</feature>
<dbReference type="GO" id="GO:0006265">
    <property type="term" value="P:DNA topological change"/>
    <property type="evidence" value="ECO:0007669"/>
    <property type="project" value="InterPro"/>
</dbReference>
<dbReference type="Gene3D" id="3.30.65.10">
    <property type="entry name" value="Bacterial Topoisomerase I, domain 1"/>
    <property type="match status" value="1"/>
</dbReference>
<proteinExistence type="predicted"/>
<keyword evidence="4" id="KW-1185">Reference proteome</keyword>
<evidence type="ECO:0000313" key="3">
    <source>
        <dbReference type="EMBL" id="BDU75800.1"/>
    </source>
</evidence>
<organism evidence="3 4">
    <name type="scientific">Mesoterricola sediminis</name>
    <dbReference type="NCBI Taxonomy" id="2927980"/>
    <lineage>
        <taxon>Bacteria</taxon>
        <taxon>Pseudomonadati</taxon>
        <taxon>Acidobacteriota</taxon>
        <taxon>Holophagae</taxon>
        <taxon>Holophagales</taxon>
        <taxon>Holophagaceae</taxon>
        <taxon>Mesoterricola</taxon>
    </lineage>
</organism>
<evidence type="ECO:0000256" key="1">
    <source>
        <dbReference type="SAM" id="MobiDB-lite"/>
    </source>
</evidence>
<accession>A0AA48KC81</accession>
<sequence length="239" mass="25344">MPSTEEREAQPVMEEPCPRCGSPVVLRYWKGQFFTKCKNAGCAFGYDADNRGNPQARCAACGTGRMQTTGRGRVCADCGAAEGARPAPERPKAEAARPEGLGPCPKCGKGQLAVRAGAYGTFVSCSERCGLTYSSDEAGVPEGGVCKACKGPVKKTQRGSRVCAVCGTWQDERPAAPRALGEPLPPAPRPPAASPDGAPRPPAPKPAKCPRCAQPLKAVFTRRQKWAYRCDPCQAWYDA</sequence>
<feature type="compositionally biased region" description="Pro residues" evidence="1">
    <location>
        <begin position="183"/>
        <end position="207"/>
    </location>
</feature>
<evidence type="ECO:0000313" key="4">
    <source>
        <dbReference type="Proteomes" id="UP001228113"/>
    </source>
</evidence>
<dbReference type="Proteomes" id="UP001228113">
    <property type="component" value="Chromosome"/>
</dbReference>
<dbReference type="GO" id="GO:0003677">
    <property type="term" value="F:DNA binding"/>
    <property type="evidence" value="ECO:0007669"/>
    <property type="project" value="InterPro"/>
</dbReference>
<dbReference type="GO" id="GO:0005694">
    <property type="term" value="C:chromosome"/>
    <property type="evidence" value="ECO:0007669"/>
    <property type="project" value="InterPro"/>
</dbReference>
<name>A0AA48KC81_9BACT</name>
<dbReference type="Pfam" id="PF01396">
    <property type="entry name" value="Zn_ribbon_Top1"/>
    <property type="match status" value="2"/>
</dbReference>
<dbReference type="InterPro" id="IPR013498">
    <property type="entry name" value="Topo_IA_Znf"/>
</dbReference>
<dbReference type="GO" id="GO:0003916">
    <property type="term" value="F:DNA topoisomerase activity"/>
    <property type="evidence" value="ECO:0007669"/>
    <property type="project" value="InterPro"/>
</dbReference>
<gene>
    <name evidence="3" type="ORF">METESE_07580</name>
</gene>
<evidence type="ECO:0000259" key="2">
    <source>
        <dbReference type="Pfam" id="PF01396"/>
    </source>
</evidence>
<dbReference type="KEGG" id="msea:METESE_07580"/>
<protein>
    <recommendedName>
        <fullName evidence="2">DNA topoisomerase type IA zn finger domain-containing protein</fullName>
    </recommendedName>
</protein>
<dbReference type="RefSeq" id="WP_243329266.1">
    <property type="nucleotide sequence ID" value="NZ_AP027081.1"/>
</dbReference>
<feature type="domain" description="DNA topoisomerase type IA zn finger" evidence="2">
    <location>
        <begin position="15"/>
        <end position="39"/>
    </location>
</feature>